<keyword evidence="1" id="KW-0812">Transmembrane</keyword>
<keyword evidence="1" id="KW-0472">Membrane</keyword>
<proteinExistence type="predicted"/>
<dbReference type="AlphaFoldDB" id="A0A917JDM5"/>
<feature type="transmembrane region" description="Helical" evidence="1">
    <location>
        <begin position="12"/>
        <end position="32"/>
    </location>
</feature>
<accession>A0A917JDM5</accession>
<dbReference type="EMBL" id="BMDT01000002">
    <property type="protein sequence ID" value="GGI64933.1"/>
    <property type="molecule type" value="Genomic_DNA"/>
</dbReference>
<gene>
    <name evidence="2" type="ORF">GCM10011482_05870</name>
</gene>
<evidence type="ECO:0000313" key="3">
    <source>
        <dbReference type="Proteomes" id="UP000622610"/>
    </source>
</evidence>
<keyword evidence="1" id="KW-1133">Transmembrane helix</keyword>
<reference evidence="2" key="1">
    <citation type="journal article" date="2014" name="Int. J. Syst. Evol. Microbiol.">
        <title>Complete genome sequence of Corynebacterium casei LMG S-19264T (=DSM 44701T), isolated from a smear-ripened cheese.</title>
        <authorList>
            <consortium name="US DOE Joint Genome Institute (JGI-PGF)"/>
            <person name="Walter F."/>
            <person name="Albersmeier A."/>
            <person name="Kalinowski J."/>
            <person name="Ruckert C."/>
        </authorList>
    </citation>
    <scope>NUCLEOTIDE SEQUENCE</scope>
    <source>
        <strain evidence="2">CCM 8433</strain>
    </source>
</reference>
<sequence>MKKKSGTNHKGFILIETLLSFGVITFAILFFYKGEVAFLVDIENKMIESRMYRVLYEEVVEGRKMNKSDEQRIIHRNGKYQVSYRLQDSPSAKITFGQQEFGIYREK</sequence>
<dbReference type="RefSeq" id="WP_188366779.1">
    <property type="nucleotide sequence ID" value="NZ_BMDT01000002.1"/>
</dbReference>
<reference evidence="2" key="2">
    <citation type="submission" date="2020-09" db="EMBL/GenBank/DDBJ databases">
        <authorList>
            <person name="Sun Q."/>
            <person name="Sedlacek I."/>
        </authorList>
    </citation>
    <scope>NUCLEOTIDE SEQUENCE</scope>
    <source>
        <strain evidence="2">CCM 8433</strain>
    </source>
</reference>
<evidence type="ECO:0000256" key="1">
    <source>
        <dbReference type="SAM" id="Phobius"/>
    </source>
</evidence>
<protein>
    <submittedName>
        <fullName evidence="2">Uncharacterized protein</fullName>
    </submittedName>
</protein>
<evidence type="ECO:0000313" key="2">
    <source>
        <dbReference type="EMBL" id="GGI64933.1"/>
    </source>
</evidence>
<comment type="caution">
    <text evidence="2">The sequence shown here is derived from an EMBL/GenBank/DDBJ whole genome shotgun (WGS) entry which is preliminary data.</text>
</comment>
<organism evidence="2 3">
    <name type="scientific">Enterococcus alcedinis</name>
    <dbReference type="NCBI Taxonomy" id="1274384"/>
    <lineage>
        <taxon>Bacteria</taxon>
        <taxon>Bacillati</taxon>
        <taxon>Bacillota</taxon>
        <taxon>Bacilli</taxon>
        <taxon>Lactobacillales</taxon>
        <taxon>Enterococcaceae</taxon>
        <taxon>Enterococcus</taxon>
    </lineage>
</organism>
<dbReference type="Proteomes" id="UP000622610">
    <property type="component" value="Unassembled WGS sequence"/>
</dbReference>
<keyword evidence="3" id="KW-1185">Reference proteome</keyword>
<name>A0A917JDM5_9ENTE</name>